<gene>
    <name evidence="1" type="ORF">LTRI10_LOCUS31134</name>
</gene>
<evidence type="ECO:0000313" key="2">
    <source>
        <dbReference type="Proteomes" id="UP001497516"/>
    </source>
</evidence>
<evidence type="ECO:0000313" key="1">
    <source>
        <dbReference type="EMBL" id="CAL1390340.1"/>
    </source>
</evidence>
<dbReference type="EMBL" id="OZ034818">
    <property type="protein sequence ID" value="CAL1390340.1"/>
    <property type="molecule type" value="Genomic_DNA"/>
</dbReference>
<name>A0AAV2EY00_9ROSI</name>
<protein>
    <submittedName>
        <fullName evidence="1">Uncharacterized protein</fullName>
    </submittedName>
</protein>
<accession>A0AAV2EY00</accession>
<sequence>MEGGGPLPLSNPRPLVLGRAAHQPLDYFSSGRNEGSLLGQTGWALSSCGTHPELANSARWDGSTNGPFN</sequence>
<proteinExistence type="predicted"/>
<dbReference type="Proteomes" id="UP001497516">
    <property type="component" value="Chromosome 5"/>
</dbReference>
<reference evidence="1 2" key="1">
    <citation type="submission" date="2024-04" db="EMBL/GenBank/DDBJ databases">
        <authorList>
            <person name="Fracassetti M."/>
        </authorList>
    </citation>
    <scope>NUCLEOTIDE SEQUENCE [LARGE SCALE GENOMIC DNA]</scope>
</reference>
<dbReference type="AlphaFoldDB" id="A0AAV2EY00"/>
<keyword evidence="2" id="KW-1185">Reference proteome</keyword>
<organism evidence="1 2">
    <name type="scientific">Linum trigynum</name>
    <dbReference type="NCBI Taxonomy" id="586398"/>
    <lineage>
        <taxon>Eukaryota</taxon>
        <taxon>Viridiplantae</taxon>
        <taxon>Streptophyta</taxon>
        <taxon>Embryophyta</taxon>
        <taxon>Tracheophyta</taxon>
        <taxon>Spermatophyta</taxon>
        <taxon>Magnoliopsida</taxon>
        <taxon>eudicotyledons</taxon>
        <taxon>Gunneridae</taxon>
        <taxon>Pentapetalae</taxon>
        <taxon>rosids</taxon>
        <taxon>fabids</taxon>
        <taxon>Malpighiales</taxon>
        <taxon>Linaceae</taxon>
        <taxon>Linum</taxon>
    </lineage>
</organism>